<dbReference type="PANTHER" id="PTHR45693">
    <property type="entry name" value="TRANSCRIPTION FACTOR TGA9"/>
    <property type="match status" value="1"/>
</dbReference>
<evidence type="ECO:0000313" key="12">
    <source>
        <dbReference type="EMBL" id="CAI0423074.1"/>
    </source>
</evidence>
<dbReference type="Pfam" id="PF14144">
    <property type="entry name" value="DOG1"/>
    <property type="match status" value="1"/>
</dbReference>
<organism evidence="12 13">
    <name type="scientific">Linum tenue</name>
    <dbReference type="NCBI Taxonomy" id="586396"/>
    <lineage>
        <taxon>Eukaryota</taxon>
        <taxon>Viridiplantae</taxon>
        <taxon>Streptophyta</taxon>
        <taxon>Embryophyta</taxon>
        <taxon>Tracheophyta</taxon>
        <taxon>Spermatophyta</taxon>
        <taxon>Magnoliopsida</taxon>
        <taxon>eudicotyledons</taxon>
        <taxon>Gunneridae</taxon>
        <taxon>Pentapetalae</taxon>
        <taxon>rosids</taxon>
        <taxon>fabids</taxon>
        <taxon>Malpighiales</taxon>
        <taxon>Linaceae</taxon>
        <taxon>Linum</taxon>
    </lineage>
</organism>
<evidence type="ECO:0000256" key="6">
    <source>
        <dbReference type="ARBA" id="ARBA00023163"/>
    </source>
</evidence>
<feature type="domain" description="BZIP" evidence="10">
    <location>
        <begin position="84"/>
        <end position="126"/>
    </location>
</feature>
<protein>
    <submittedName>
        <fullName evidence="12">Uncharacterized protein</fullName>
    </submittedName>
</protein>
<evidence type="ECO:0000256" key="4">
    <source>
        <dbReference type="ARBA" id="ARBA00023125"/>
    </source>
</evidence>
<dbReference type="GO" id="GO:0005634">
    <property type="term" value="C:nucleus"/>
    <property type="evidence" value="ECO:0007669"/>
    <property type="project" value="UniProtKB-SubCell"/>
</dbReference>
<keyword evidence="6" id="KW-0804">Transcription</keyword>
<evidence type="ECO:0000259" key="11">
    <source>
        <dbReference type="PROSITE" id="PS51806"/>
    </source>
</evidence>
<dbReference type="SUPFAM" id="SSF57959">
    <property type="entry name" value="Leucine zipper domain"/>
    <property type="match status" value="1"/>
</dbReference>
<gene>
    <name evidence="12" type="ORF">LITE_LOCUS19379</name>
</gene>
<dbReference type="AlphaFoldDB" id="A0AAV0KQ80"/>
<comment type="similarity">
    <text evidence="2">Belongs to the bZIP family.</text>
</comment>
<keyword evidence="3" id="KW-0805">Transcription regulation</keyword>
<dbReference type="FunFam" id="1.20.5.170:FF:000019">
    <property type="entry name" value="BZIP family transcription factor"/>
    <property type="match status" value="1"/>
</dbReference>
<name>A0AAV0KQ80_9ROSI</name>
<dbReference type="PROSITE" id="PS50217">
    <property type="entry name" value="BZIP"/>
    <property type="match status" value="1"/>
</dbReference>
<keyword evidence="8" id="KW-0175">Coiled coil</keyword>
<evidence type="ECO:0000256" key="3">
    <source>
        <dbReference type="ARBA" id="ARBA00023015"/>
    </source>
</evidence>
<dbReference type="InterPro" id="IPR025422">
    <property type="entry name" value="TGA_domain"/>
</dbReference>
<comment type="subcellular location">
    <subcellularLocation>
        <location evidence="1">Nucleus</location>
    </subcellularLocation>
</comment>
<feature type="coiled-coil region" evidence="8">
    <location>
        <begin position="105"/>
        <end position="132"/>
    </location>
</feature>
<dbReference type="PANTHER" id="PTHR45693:SF36">
    <property type="entry name" value="TRANSCRIPTION FACTOR TGA4"/>
    <property type="match status" value="1"/>
</dbReference>
<comment type="caution">
    <text evidence="12">The sequence shown here is derived from an EMBL/GenBank/DDBJ whole genome shotgun (WGS) entry which is preliminary data.</text>
</comment>
<dbReference type="GO" id="GO:0003700">
    <property type="term" value="F:DNA-binding transcription factor activity"/>
    <property type="evidence" value="ECO:0007669"/>
    <property type="project" value="InterPro"/>
</dbReference>
<evidence type="ECO:0000256" key="7">
    <source>
        <dbReference type="ARBA" id="ARBA00023242"/>
    </source>
</evidence>
<evidence type="ECO:0000256" key="5">
    <source>
        <dbReference type="ARBA" id="ARBA00023159"/>
    </source>
</evidence>
<evidence type="ECO:0000259" key="10">
    <source>
        <dbReference type="PROSITE" id="PS50217"/>
    </source>
</evidence>
<dbReference type="SMART" id="SM00338">
    <property type="entry name" value="BRLZ"/>
    <property type="match status" value="1"/>
</dbReference>
<dbReference type="GO" id="GO:0000976">
    <property type="term" value="F:transcription cis-regulatory region binding"/>
    <property type="evidence" value="ECO:0007669"/>
    <property type="project" value="UniProtKB-ARBA"/>
</dbReference>
<dbReference type="PROSITE" id="PS51806">
    <property type="entry name" value="DOG1"/>
    <property type="match status" value="1"/>
</dbReference>
<sequence>MNSSSTQFVTSGGMGMYDHMHQLSMWGESFKSNGSPHPLSSMLLPNTSPSLIITADMKLDNQSEDTSGTPGPLNKYDQEVTKSSEKIQRRLAQNREAARKSRLRKKAYVKQLESSRLKLMQLEQELDRARQQACLRGLYVASGVEASHVGFNGAVNSGIATFEAEYGHWLEEQQKHVSDLRAAVTSNISDGEMRVLVEASLNHYYELFRMKGAAAKADVFYVMSGLWKSSAERFFLWIGGFRPSELIKILRPKIEPLAEPQLQGICNLGQLCQQAEDALSQGMDRLQQTLAQSVADGQLGEASYSPQIDTAMEKLDGVVRFVRQADHLRKAALVQVSQILTPRQAARGLLVLGEYFERLRALSQVWATNTREPE</sequence>
<evidence type="ECO:0000256" key="8">
    <source>
        <dbReference type="SAM" id="Coils"/>
    </source>
</evidence>
<reference evidence="12" key="1">
    <citation type="submission" date="2022-08" db="EMBL/GenBank/DDBJ databases">
        <authorList>
            <person name="Gutierrez-Valencia J."/>
        </authorList>
    </citation>
    <scope>NUCLEOTIDE SEQUENCE</scope>
</reference>
<dbReference type="Pfam" id="PF00170">
    <property type="entry name" value="bZIP_1"/>
    <property type="match status" value="1"/>
</dbReference>
<dbReference type="InterPro" id="IPR004827">
    <property type="entry name" value="bZIP"/>
</dbReference>
<dbReference type="EMBL" id="CAMGYJ010000005">
    <property type="protein sequence ID" value="CAI0423074.1"/>
    <property type="molecule type" value="Genomic_DNA"/>
</dbReference>
<evidence type="ECO:0000256" key="2">
    <source>
        <dbReference type="ARBA" id="ARBA00007163"/>
    </source>
</evidence>
<accession>A0AAV0KQ80</accession>
<keyword evidence="7" id="KW-0539">Nucleus</keyword>
<keyword evidence="5" id="KW-0010">Activator</keyword>
<evidence type="ECO:0000313" key="13">
    <source>
        <dbReference type="Proteomes" id="UP001154282"/>
    </source>
</evidence>
<evidence type="ECO:0000256" key="1">
    <source>
        <dbReference type="ARBA" id="ARBA00004123"/>
    </source>
</evidence>
<feature type="domain" description="DOG1" evidence="11">
    <location>
        <begin position="159"/>
        <end position="369"/>
    </location>
</feature>
<dbReference type="InterPro" id="IPR046347">
    <property type="entry name" value="bZIP_sf"/>
</dbReference>
<dbReference type="Gene3D" id="1.20.5.170">
    <property type="match status" value="1"/>
</dbReference>
<dbReference type="PROSITE" id="PS00036">
    <property type="entry name" value="BZIP_BASIC"/>
    <property type="match status" value="1"/>
</dbReference>
<dbReference type="GO" id="GO:0006351">
    <property type="term" value="P:DNA-templated transcription"/>
    <property type="evidence" value="ECO:0007669"/>
    <property type="project" value="InterPro"/>
</dbReference>
<keyword evidence="4" id="KW-0238">DNA-binding</keyword>
<evidence type="ECO:0000256" key="9">
    <source>
        <dbReference type="SAM" id="MobiDB-lite"/>
    </source>
</evidence>
<proteinExistence type="inferred from homology"/>
<dbReference type="Proteomes" id="UP001154282">
    <property type="component" value="Unassembled WGS sequence"/>
</dbReference>
<keyword evidence="13" id="KW-1185">Reference proteome</keyword>
<feature type="region of interest" description="Disordered" evidence="9">
    <location>
        <begin position="61"/>
        <end position="84"/>
    </location>
</feature>